<dbReference type="PANTHER" id="PTHR22888:SF18">
    <property type="entry name" value="CYTOCHROME BO(3) UBIQUINOL OXIDASE SUBUNIT 2"/>
    <property type="match status" value="1"/>
</dbReference>
<keyword evidence="8 10" id="KW-0472">Membrane</keyword>
<feature type="transmembrane region" description="Helical" evidence="10">
    <location>
        <begin position="120"/>
        <end position="142"/>
    </location>
</feature>
<gene>
    <name evidence="12" type="ORF">OQ287_00765</name>
</gene>
<name>A0AA42CT69_9GAMM</name>
<dbReference type="InterPro" id="IPR008972">
    <property type="entry name" value="Cupredoxin"/>
</dbReference>
<dbReference type="InterPro" id="IPR034227">
    <property type="entry name" value="CuRO_UO_II"/>
</dbReference>
<feature type="compositionally biased region" description="Basic and acidic residues" evidence="9">
    <location>
        <begin position="340"/>
        <end position="353"/>
    </location>
</feature>
<dbReference type="SUPFAM" id="SSF49503">
    <property type="entry name" value="Cupredoxins"/>
    <property type="match status" value="1"/>
</dbReference>
<comment type="similarity">
    <text evidence="2">Belongs to the cytochrome c oxidase subunit 2 family.</text>
</comment>
<dbReference type="PROSITE" id="PS50857">
    <property type="entry name" value="COX2_CUA"/>
    <property type="match status" value="1"/>
</dbReference>
<dbReference type="RefSeq" id="WP_265895256.1">
    <property type="nucleotide sequence ID" value="NZ_JAPIVE010000001.1"/>
</dbReference>
<feature type="transmembrane region" description="Helical" evidence="10">
    <location>
        <begin position="78"/>
        <end position="100"/>
    </location>
</feature>
<dbReference type="InterPro" id="IPR045187">
    <property type="entry name" value="CcO_II"/>
</dbReference>
<evidence type="ECO:0000256" key="7">
    <source>
        <dbReference type="ARBA" id="ARBA00022989"/>
    </source>
</evidence>
<evidence type="ECO:0000313" key="12">
    <source>
        <dbReference type="EMBL" id="MCX2522771.1"/>
    </source>
</evidence>
<dbReference type="GO" id="GO:0005886">
    <property type="term" value="C:plasma membrane"/>
    <property type="evidence" value="ECO:0007669"/>
    <property type="project" value="UniProtKB-SubCell"/>
</dbReference>
<keyword evidence="3" id="KW-0813">Transport</keyword>
<proteinExistence type="inferred from homology"/>
<sequence length="353" mass="39345">MPHPEEHGLQVPYSLPALPGMIIDVRDHNVLKVFSSPAGRSRFGAIVSCLALLALSGCSSAPGFLWPNGPVADAQRQHLWLVIALVMIVVLPVFILTPWLVWRYRYKSQATYRPRWSFSLWVDVLIWGVPVVIVALLSVALWKNTINLDPYKPIASDKPPLRIQVIGLDWKWLFIYPDHHIATLGQLVIPVDRPVSFTLTSATVMQSFIVPALGGQIDVMNRMVTRLNLMADHTGEFMGRNMQYNGEGFYAQQFTTRAVSDSEFATFIDQVTTQGQPLNAHAWGVLKQQNNWKDVARILNDGLPPPAPMVAFSQLPASLFQDVARHQPIAWNGSTATDTSGKDTSHHDRTPAQ</sequence>
<dbReference type="InterPro" id="IPR002429">
    <property type="entry name" value="CcO_II-like_C"/>
</dbReference>
<organism evidence="12 13">
    <name type="scientific">Larsenimonas rhizosphaerae</name>
    <dbReference type="NCBI Taxonomy" id="2944682"/>
    <lineage>
        <taxon>Bacteria</taxon>
        <taxon>Pseudomonadati</taxon>
        <taxon>Pseudomonadota</taxon>
        <taxon>Gammaproteobacteria</taxon>
        <taxon>Oceanospirillales</taxon>
        <taxon>Halomonadaceae</taxon>
        <taxon>Larsenimonas</taxon>
    </lineage>
</organism>
<feature type="transmembrane region" description="Helical" evidence="10">
    <location>
        <begin position="43"/>
        <end position="66"/>
    </location>
</feature>
<protein>
    <recommendedName>
        <fullName evidence="11">Cytochrome oxidase subunit II copper A binding domain-containing protein</fullName>
    </recommendedName>
</protein>
<evidence type="ECO:0000313" key="13">
    <source>
        <dbReference type="Proteomes" id="UP001165678"/>
    </source>
</evidence>
<keyword evidence="4" id="KW-1003">Cell membrane</keyword>
<accession>A0AA42CT69</accession>
<dbReference type="GO" id="GO:0004129">
    <property type="term" value="F:cytochrome-c oxidase activity"/>
    <property type="evidence" value="ECO:0007669"/>
    <property type="project" value="InterPro"/>
</dbReference>
<feature type="domain" description="Cytochrome oxidase subunit II copper A binding" evidence="11">
    <location>
        <begin position="158"/>
        <end position="270"/>
    </location>
</feature>
<dbReference type="InterPro" id="IPR036257">
    <property type="entry name" value="Cyt_c_oxidase_su2_TM_sf"/>
</dbReference>
<evidence type="ECO:0000256" key="5">
    <source>
        <dbReference type="ARBA" id="ARBA00022692"/>
    </source>
</evidence>
<dbReference type="Pfam" id="PF00116">
    <property type="entry name" value="COX2"/>
    <property type="match status" value="1"/>
</dbReference>
<evidence type="ECO:0000256" key="10">
    <source>
        <dbReference type="SAM" id="Phobius"/>
    </source>
</evidence>
<evidence type="ECO:0000256" key="4">
    <source>
        <dbReference type="ARBA" id="ARBA00022475"/>
    </source>
</evidence>
<keyword evidence="13" id="KW-1185">Reference proteome</keyword>
<evidence type="ECO:0000256" key="9">
    <source>
        <dbReference type="SAM" id="MobiDB-lite"/>
    </source>
</evidence>
<evidence type="ECO:0000256" key="1">
    <source>
        <dbReference type="ARBA" id="ARBA00004651"/>
    </source>
</evidence>
<dbReference type="EMBL" id="JAPIVE010000001">
    <property type="protein sequence ID" value="MCX2522771.1"/>
    <property type="molecule type" value="Genomic_DNA"/>
</dbReference>
<dbReference type="Proteomes" id="UP001165678">
    <property type="component" value="Unassembled WGS sequence"/>
</dbReference>
<dbReference type="Gene3D" id="1.10.287.90">
    <property type="match status" value="1"/>
</dbReference>
<dbReference type="AlphaFoldDB" id="A0AA42CT69"/>
<dbReference type="GO" id="GO:0042773">
    <property type="term" value="P:ATP synthesis coupled electron transport"/>
    <property type="evidence" value="ECO:0007669"/>
    <property type="project" value="TreeGrafter"/>
</dbReference>
<dbReference type="GO" id="GO:0005507">
    <property type="term" value="F:copper ion binding"/>
    <property type="evidence" value="ECO:0007669"/>
    <property type="project" value="InterPro"/>
</dbReference>
<reference evidence="12" key="1">
    <citation type="submission" date="2022-11" db="EMBL/GenBank/DDBJ databases">
        <title>Larsenimonas rhizosphaerae sp. nov., isolated from a tidal mudflat.</title>
        <authorList>
            <person name="Lee S.D."/>
            <person name="Kim I.S."/>
        </authorList>
    </citation>
    <scope>NUCLEOTIDE SEQUENCE</scope>
    <source>
        <strain evidence="12">GH2-1</strain>
    </source>
</reference>
<feature type="region of interest" description="Disordered" evidence="9">
    <location>
        <begin position="332"/>
        <end position="353"/>
    </location>
</feature>
<dbReference type="PANTHER" id="PTHR22888">
    <property type="entry name" value="CYTOCHROME C OXIDASE, SUBUNIT II"/>
    <property type="match status" value="1"/>
</dbReference>
<dbReference type="SUPFAM" id="SSF81464">
    <property type="entry name" value="Cytochrome c oxidase subunit II-like, transmembrane region"/>
    <property type="match status" value="1"/>
</dbReference>
<comment type="caution">
    <text evidence="12">The sequence shown here is derived from an EMBL/GenBank/DDBJ whole genome shotgun (WGS) entry which is preliminary data.</text>
</comment>
<comment type="subcellular location">
    <subcellularLocation>
        <location evidence="1">Cell membrane</location>
        <topology evidence="1">Multi-pass membrane protein</topology>
    </subcellularLocation>
</comment>
<dbReference type="CDD" id="cd04212">
    <property type="entry name" value="CuRO_UO_II"/>
    <property type="match status" value="1"/>
</dbReference>
<evidence type="ECO:0000259" key="11">
    <source>
        <dbReference type="PROSITE" id="PS50857"/>
    </source>
</evidence>
<evidence type="ECO:0000256" key="8">
    <source>
        <dbReference type="ARBA" id="ARBA00023136"/>
    </source>
</evidence>
<keyword evidence="6" id="KW-0249">Electron transport</keyword>
<evidence type="ECO:0000256" key="3">
    <source>
        <dbReference type="ARBA" id="ARBA00022448"/>
    </source>
</evidence>
<keyword evidence="7 10" id="KW-1133">Transmembrane helix</keyword>
<evidence type="ECO:0000256" key="2">
    <source>
        <dbReference type="ARBA" id="ARBA00007866"/>
    </source>
</evidence>
<keyword evidence="5 10" id="KW-0812">Transmembrane</keyword>
<evidence type="ECO:0000256" key="6">
    <source>
        <dbReference type="ARBA" id="ARBA00022982"/>
    </source>
</evidence>
<dbReference type="Gene3D" id="2.60.40.420">
    <property type="entry name" value="Cupredoxins - blue copper proteins"/>
    <property type="match status" value="1"/>
</dbReference>